<sequence length="48" mass="5411">MNGTDCHCSYRVQVLRQDFLDRRLEWQLLAANGAMATLGESAPTLDRS</sequence>
<reference evidence="1" key="1">
    <citation type="submission" date="2021-02" db="EMBL/GenBank/DDBJ databases">
        <title>The CRISPR/cas machinery reduction and long-range gene transfer in the hot spring cyanobacterium Synechococcus.</title>
        <authorList>
            <person name="Dvorak P."/>
            <person name="Jahodarova E."/>
            <person name="Hasler P."/>
            <person name="Poulickova A."/>
        </authorList>
    </citation>
    <scope>NUCLEOTIDE SEQUENCE</scope>
    <source>
        <strain evidence="1">Rupite</strain>
    </source>
</reference>
<name>A0ABT0C708_THEVL</name>
<proteinExistence type="predicted"/>
<keyword evidence="2" id="KW-1185">Reference proteome</keyword>
<dbReference type="EMBL" id="JAFIRA010000002">
    <property type="protein sequence ID" value="MCJ2541558.1"/>
    <property type="molecule type" value="Genomic_DNA"/>
</dbReference>
<comment type="caution">
    <text evidence="1">The sequence shown here is derived from an EMBL/GenBank/DDBJ whole genome shotgun (WGS) entry which is preliminary data.</text>
</comment>
<accession>A0ABT0C708</accession>
<evidence type="ECO:0000313" key="2">
    <source>
        <dbReference type="Proteomes" id="UP000830835"/>
    </source>
</evidence>
<protein>
    <submittedName>
        <fullName evidence="1">Uncharacterized protein</fullName>
    </submittedName>
</protein>
<organism evidence="1 2">
    <name type="scientific">Thermostichus vulcanus str. 'Rupite'</name>
    <dbReference type="NCBI Taxonomy" id="2813851"/>
    <lineage>
        <taxon>Bacteria</taxon>
        <taxon>Bacillati</taxon>
        <taxon>Cyanobacteriota</taxon>
        <taxon>Cyanophyceae</taxon>
        <taxon>Thermostichales</taxon>
        <taxon>Thermostichaceae</taxon>
        <taxon>Thermostichus</taxon>
    </lineage>
</organism>
<dbReference type="Proteomes" id="UP000830835">
    <property type="component" value="Unassembled WGS sequence"/>
</dbReference>
<gene>
    <name evidence="1" type="ORF">JX360_01335</name>
</gene>
<evidence type="ECO:0000313" key="1">
    <source>
        <dbReference type="EMBL" id="MCJ2541558.1"/>
    </source>
</evidence>